<dbReference type="EMBL" id="VFPA01000001">
    <property type="protein sequence ID" value="TQM15663.1"/>
    <property type="molecule type" value="Genomic_DNA"/>
</dbReference>
<dbReference type="AlphaFoldDB" id="A0A543E253"/>
<evidence type="ECO:0000259" key="2">
    <source>
        <dbReference type="Pfam" id="PF08327"/>
    </source>
</evidence>
<comment type="caution">
    <text evidence="3">The sequence shown here is derived from an EMBL/GenBank/DDBJ whole genome shotgun (WGS) entry which is preliminary data.</text>
</comment>
<reference evidence="3 4" key="1">
    <citation type="submission" date="2019-06" db="EMBL/GenBank/DDBJ databases">
        <title>Sequencing the genomes of 1000 actinobacteria strains.</title>
        <authorList>
            <person name="Klenk H.-P."/>
        </authorList>
    </citation>
    <scope>NUCLEOTIDE SEQUENCE [LARGE SCALE GENOMIC DNA]</scope>
    <source>
        <strain evidence="3 4">DSM 45301</strain>
    </source>
</reference>
<comment type="similarity">
    <text evidence="1">Belongs to the AHA1 family.</text>
</comment>
<keyword evidence="4" id="KW-1185">Reference proteome</keyword>
<dbReference type="OrthoDB" id="9803476at2"/>
<dbReference type="CDD" id="cd07814">
    <property type="entry name" value="SRPBCC_CalC_Aha1-like"/>
    <property type="match status" value="1"/>
</dbReference>
<feature type="domain" description="Activator of Hsp90 ATPase homologue 1/2-like C-terminal" evidence="2">
    <location>
        <begin position="17"/>
        <end position="145"/>
    </location>
</feature>
<evidence type="ECO:0000313" key="3">
    <source>
        <dbReference type="EMBL" id="TQM15663.1"/>
    </source>
</evidence>
<gene>
    <name evidence="3" type="ORF">FB558_2453</name>
</gene>
<dbReference type="Pfam" id="PF08327">
    <property type="entry name" value="AHSA1"/>
    <property type="match status" value="1"/>
</dbReference>
<evidence type="ECO:0000313" key="4">
    <source>
        <dbReference type="Proteomes" id="UP000315677"/>
    </source>
</evidence>
<name>A0A543E253_9PSEU</name>
<protein>
    <submittedName>
        <fullName evidence="3">Uncharacterized protein YndB with AHSA1/START domain</fullName>
    </submittedName>
</protein>
<dbReference type="Gene3D" id="3.30.530.20">
    <property type="match status" value="1"/>
</dbReference>
<evidence type="ECO:0000256" key="1">
    <source>
        <dbReference type="ARBA" id="ARBA00006817"/>
    </source>
</evidence>
<accession>A0A543E253</accession>
<dbReference type="RefSeq" id="WP_142051833.1">
    <property type="nucleotide sequence ID" value="NZ_VFPA01000001.1"/>
</dbReference>
<dbReference type="Proteomes" id="UP000315677">
    <property type="component" value="Unassembled WGS sequence"/>
</dbReference>
<dbReference type="InterPro" id="IPR013538">
    <property type="entry name" value="ASHA1/2-like_C"/>
</dbReference>
<dbReference type="SUPFAM" id="SSF55961">
    <property type="entry name" value="Bet v1-like"/>
    <property type="match status" value="1"/>
</dbReference>
<sequence length="149" mass="16904">MIDDDLSVIHVDQFLAHPPDRVWQALTDPELLAAWFMPGDFAPVVGHRCTFRAEPIEATSFSGLIACEVLEVHPEQLLRYSWADAHRPDGLDSTVTWTLRPEGRGTRLFLEHRGFDPDDPVQQLSRTIMSGGWRSHVLRRLERHLATAG</sequence>
<dbReference type="InterPro" id="IPR023393">
    <property type="entry name" value="START-like_dom_sf"/>
</dbReference>
<proteinExistence type="inferred from homology"/>
<organism evidence="3 4">
    <name type="scientific">Pseudonocardia kunmingensis</name>
    <dbReference type="NCBI Taxonomy" id="630975"/>
    <lineage>
        <taxon>Bacteria</taxon>
        <taxon>Bacillati</taxon>
        <taxon>Actinomycetota</taxon>
        <taxon>Actinomycetes</taxon>
        <taxon>Pseudonocardiales</taxon>
        <taxon>Pseudonocardiaceae</taxon>
        <taxon>Pseudonocardia</taxon>
    </lineage>
</organism>